<evidence type="ECO:0000313" key="1">
    <source>
        <dbReference type="EMBL" id="MFC5543013.1"/>
    </source>
</evidence>
<dbReference type="RefSeq" id="WP_342470580.1">
    <property type="nucleotide sequence ID" value="NZ_JBHSNQ010000187.1"/>
</dbReference>
<protein>
    <submittedName>
        <fullName evidence="1">Uncharacterized protein</fullName>
    </submittedName>
</protein>
<keyword evidence="2" id="KW-1185">Reference proteome</keyword>
<accession>A0ABW0RF41</accession>
<dbReference type="EMBL" id="JBHSNQ010000187">
    <property type="protein sequence ID" value="MFC5543013.1"/>
    <property type="molecule type" value="Genomic_DNA"/>
</dbReference>
<name>A0ABW0RF41_9BACL</name>
<proteinExistence type="predicted"/>
<reference evidence="2" key="1">
    <citation type="journal article" date="2019" name="Int. J. Syst. Evol. Microbiol.">
        <title>The Global Catalogue of Microorganisms (GCM) 10K type strain sequencing project: providing services to taxonomists for standard genome sequencing and annotation.</title>
        <authorList>
            <consortium name="The Broad Institute Genomics Platform"/>
            <consortium name="The Broad Institute Genome Sequencing Center for Infectious Disease"/>
            <person name="Wu L."/>
            <person name="Ma J."/>
        </authorList>
    </citation>
    <scope>NUCLEOTIDE SEQUENCE [LARGE SCALE GENOMIC DNA]</scope>
    <source>
        <strain evidence="2">CCUG 56331</strain>
    </source>
</reference>
<sequence length="67" mass="7842">MQNALYQIIQKNKSLLERGGKIRVLLNDCFITIFNETDEETSAQKTITLVDTYDYKINRNLSEIIEM</sequence>
<organism evidence="1 2">
    <name type="scientific">Ureibacillus suwonensis</name>
    <dbReference type="NCBI Taxonomy" id="313007"/>
    <lineage>
        <taxon>Bacteria</taxon>
        <taxon>Bacillati</taxon>
        <taxon>Bacillota</taxon>
        <taxon>Bacilli</taxon>
        <taxon>Bacillales</taxon>
        <taxon>Caryophanaceae</taxon>
        <taxon>Ureibacillus</taxon>
    </lineage>
</organism>
<comment type="caution">
    <text evidence="1">The sequence shown here is derived from an EMBL/GenBank/DDBJ whole genome shotgun (WGS) entry which is preliminary data.</text>
</comment>
<evidence type="ECO:0000313" key="2">
    <source>
        <dbReference type="Proteomes" id="UP001595978"/>
    </source>
</evidence>
<dbReference type="Proteomes" id="UP001595978">
    <property type="component" value="Unassembled WGS sequence"/>
</dbReference>
<gene>
    <name evidence="1" type="ORF">ACFPOH_14990</name>
</gene>